<dbReference type="Proteomes" id="UP000013523">
    <property type="component" value="Chromosome"/>
</dbReference>
<gene>
    <name evidence="1" type="ORF">Clopa_1613</name>
</gene>
<dbReference type="PANTHER" id="PTHR34986">
    <property type="entry name" value="EVOLVED BETA-GALACTOSIDASE SUBUNIT BETA"/>
    <property type="match status" value="1"/>
</dbReference>
<dbReference type="AlphaFoldDB" id="R4K7R6"/>
<keyword evidence="2" id="KW-1185">Reference proteome</keyword>
<dbReference type="GO" id="GO:0005829">
    <property type="term" value="C:cytosol"/>
    <property type="evidence" value="ECO:0007669"/>
    <property type="project" value="TreeGrafter"/>
</dbReference>
<name>R4K7R6_CLOPA</name>
<dbReference type="InterPro" id="IPR004375">
    <property type="entry name" value="NanQ/TabA/YiaL"/>
</dbReference>
<dbReference type="eggNOG" id="COG2731">
    <property type="taxonomic scope" value="Bacteria"/>
</dbReference>
<dbReference type="STRING" id="86416.Clopa_1613"/>
<dbReference type="NCBIfam" id="TIGR00022">
    <property type="entry name" value="YhcH/YjgK/YiaL family protein"/>
    <property type="match status" value="1"/>
</dbReference>
<evidence type="ECO:0000313" key="1">
    <source>
        <dbReference type="EMBL" id="AGK96539.1"/>
    </source>
</evidence>
<dbReference type="KEGG" id="cpas:Clopa_1613"/>
<dbReference type="RefSeq" id="WP_015614858.1">
    <property type="nucleotide sequence ID" value="NC_021182.1"/>
</dbReference>
<accession>R4K7R6</accession>
<organism evidence="1 2">
    <name type="scientific">Clostridium pasteurianum BC1</name>
    <dbReference type="NCBI Taxonomy" id="86416"/>
    <lineage>
        <taxon>Bacteria</taxon>
        <taxon>Bacillati</taxon>
        <taxon>Bacillota</taxon>
        <taxon>Clostridia</taxon>
        <taxon>Eubacteriales</taxon>
        <taxon>Clostridiaceae</taxon>
        <taxon>Clostridium</taxon>
    </lineage>
</organism>
<dbReference type="EMBL" id="CP003261">
    <property type="protein sequence ID" value="AGK96539.1"/>
    <property type="molecule type" value="Genomic_DNA"/>
</dbReference>
<dbReference type="OrthoDB" id="9792756at2"/>
<dbReference type="PANTHER" id="PTHR34986:SF1">
    <property type="entry name" value="PROTEIN YIAL"/>
    <property type="match status" value="1"/>
</dbReference>
<dbReference type="HOGENOM" id="CLU_107139_3_3_9"/>
<sequence length="156" mass="17875">MIFGNIDNVDDLEKVCPKPIMKAINYLKDNDFVNMETGVYEIMGDDIYAQVVDRTTKEKSEAKAEVHRKCVEIQYSVGGNEIIGFARDNGKNVVSEELLKEKDVMFYKDVEDETDLIMNPGSFAIFFPEDIHRPWCAHNEPCKVRKINVKINIALI</sequence>
<dbReference type="PATRIC" id="fig|86416.3.peg.1588"/>
<reference evidence="1 2" key="1">
    <citation type="submission" date="2012-01" db="EMBL/GenBank/DDBJ databases">
        <title>Complete sequence of chromosome of Clostridium pasteurianum BC1.</title>
        <authorList>
            <consortium name="US DOE Joint Genome Institute"/>
            <person name="Lucas S."/>
            <person name="Han J."/>
            <person name="Lapidus A."/>
            <person name="Cheng J.-F."/>
            <person name="Goodwin L."/>
            <person name="Pitluck S."/>
            <person name="Peters L."/>
            <person name="Mikhailova N."/>
            <person name="Teshima H."/>
            <person name="Detter J.C."/>
            <person name="Han C."/>
            <person name="Tapia R."/>
            <person name="Land M."/>
            <person name="Hauser L."/>
            <person name="Kyrpides N."/>
            <person name="Ivanova N."/>
            <person name="Pagani I."/>
            <person name="Dunn J."/>
            <person name="Taghavi S."/>
            <person name="Francis A."/>
            <person name="van der Lelie D."/>
            <person name="Woyke T."/>
        </authorList>
    </citation>
    <scope>NUCLEOTIDE SEQUENCE [LARGE SCALE GENOMIC DNA]</scope>
    <source>
        <strain evidence="1 2">BC1</strain>
    </source>
</reference>
<dbReference type="Pfam" id="PF04074">
    <property type="entry name" value="DUF386"/>
    <property type="match status" value="1"/>
</dbReference>
<dbReference type="InterPro" id="IPR037012">
    <property type="entry name" value="NanQ/TabA/YiaL_sf"/>
</dbReference>
<proteinExistence type="predicted"/>
<evidence type="ECO:0000313" key="2">
    <source>
        <dbReference type="Proteomes" id="UP000013523"/>
    </source>
</evidence>
<protein>
    <submittedName>
        <fullName evidence="1">Uncharacterized protein, YhcH/YjgK/YiaL family</fullName>
    </submittedName>
</protein>
<dbReference type="Gene3D" id="2.60.120.370">
    <property type="entry name" value="YhcH/YjgK/YiaL"/>
    <property type="match status" value="1"/>
</dbReference>
<dbReference type="SUPFAM" id="SSF51197">
    <property type="entry name" value="Clavaminate synthase-like"/>
    <property type="match status" value="1"/>
</dbReference>